<evidence type="ECO:0000256" key="1">
    <source>
        <dbReference type="SAM" id="MobiDB-lite"/>
    </source>
</evidence>
<sequence length="123" mass="13547">MRLRWLCDGTDRLNWRDVAVVIRQADDKSAIARQSMGDAYGWGVGEYLLASAVDALHGANWQRSGKGERPKPIPRPSVTTADMEGQNKNEASSGDPFNDKESGVFTGEAIPVDELNKWLGWVS</sequence>
<accession>A0A0A2DJQ1</accession>
<evidence type="ECO:0000313" key="3">
    <source>
        <dbReference type="Proteomes" id="UP000030145"/>
    </source>
</evidence>
<dbReference type="EMBL" id="JRVJ01000021">
    <property type="protein sequence ID" value="KGM18144.1"/>
    <property type="molecule type" value="Genomic_DNA"/>
</dbReference>
<feature type="region of interest" description="Disordered" evidence="1">
    <location>
        <begin position="60"/>
        <end position="106"/>
    </location>
</feature>
<keyword evidence="3" id="KW-1185">Reference proteome</keyword>
<organism evidence="2 3">
    <name type="scientific">Corynebacterium auriscanis</name>
    <dbReference type="NCBI Taxonomy" id="99807"/>
    <lineage>
        <taxon>Bacteria</taxon>
        <taxon>Bacillati</taxon>
        <taxon>Actinomycetota</taxon>
        <taxon>Actinomycetes</taxon>
        <taxon>Mycobacteriales</taxon>
        <taxon>Corynebacteriaceae</taxon>
        <taxon>Corynebacterium</taxon>
    </lineage>
</organism>
<gene>
    <name evidence="2" type="ORF">MA47_09655</name>
</gene>
<reference evidence="2 3" key="1">
    <citation type="submission" date="2014-10" db="EMBL/GenBank/DDBJ databases">
        <title>Whole Genome sequence of Corynebacterium auriscanis strain CIP 106629.</title>
        <authorList>
            <person name="Hassan S.S."/>
            <person name="Jamal S.B."/>
            <person name="Tiwari S."/>
            <person name="Oliveira L.D.C."/>
            <person name="Souza F."/>
            <person name="Mariano D.C."/>
            <person name="Almeida S."/>
            <person name="Dorella F."/>
            <person name="Pereira F."/>
            <person name="Carvalho A."/>
            <person name="Leal C.A."/>
            <person name="Soares S.D.C."/>
            <person name="Figueiredo H.C."/>
            <person name="Silva A."/>
            <person name="Azevedo V.A."/>
        </authorList>
    </citation>
    <scope>NUCLEOTIDE SEQUENCE [LARGE SCALE GENOMIC DNA]</scope>
    <source>
        <strain evidence="2 3">CIP 106629</strain>
    </source>
</reference>
<evidence type="ECO:0000313" key="2">
    <source>
        <dbReference type="EMBL" id="KGM18144.1"/>
    </source>
</evidence>
<comment type="caution">
    <text evidence="2">The sequence shown here is derived from an EMBL/GenBank/DDBJ whole genome shotgun (WGS) entry which is preliminary data.</text>
</comment>
<protein>
    <submittedName>
        <fullName evidence="2">Uncharacterized protein</fullName>
    </submittedName>
</protein>
<proteinExistence type="predicted"/>
<dbReference type="AlphaFoldDB" id="A0A0A2DJQ1"/>
<dbReference type="Proteomes" id="UP000030145">
    <property type="component" value="Unassembled WGS sequence"/>
</dbReference>
<name>A0A0A2DJQ1_9CORY</name>